<name>A0A1R4HRI8_9GAMM</name>
<evidence type="ECO:0000313" key="8">
    <source>
        <dbReference type="Proteomes" id="UP000196331"/>
    </source>
</evidence>
<keyword evidence="2 5" id="KW-0812">Transmembrane</keyword>
<comment type="caution">
    <text evidence="7">The sequence shown here is derived from an EMBL/GenBank/DDBJ whole genome shotgun (WGS) entry which is preliminary data.</text>
</comment>
<feature type="transmembrane region" description="Helical" evidence="5">
    <location>
        <begin position="384"/>
        <end position="402"/>
    </location>
</feature>
<dbReference type="EMBL" id="FUKM01000007">
    <property type="protein sequence ID" value="SJN09823.1"/>
    <property type="molecule type" value="Genomic_DNA"/>
</dbReference>
<feature type="transmembrane region" description="Helical" evidence="5">
    <location>
        <begin position="359"/>
        <end position="378"/>
    </location>
</feature>
<evidence type="ECO:0000256" key="1">
    <source>
        <dbReference type="ARBA" id="ARBA00004141"/>
    </source>
</evidence>
<dbReference type="Proteomes" id="UP000196331">
    <property type="component" value="Unassembled WGS sequence"/>
</dbReference>
<reference evidence="7 8" key="1">
    <citation type="submission" date="2017-02" db="EMBL/GenBank/DDBJ databases">
        <authorList>
            <person name="Dridi B."/>
        </authorList>
    </citation>
    <scope>NUCLEOTIDE SEQUENCE [LARGE SCALE GENOMIC DNA]</scope>
    <source>
        <strain evidence="7 8">JB380</strain>
    </source>
</reference>
<keyword evidence="4 5" id="KW-0472">Membrane</keyword>
<evidence type="ECO:0000256" key="3">
    <source>
        <dbReference type="ARBA" id="ARBA00022989"/>
    </source>
</evidence>
<feature type="transmembrane region" description="Helical" evidence="5">
    <location>
        <begin position="229"/>
        <end position="249"/>
    </location>
</feature>
<feature type="transmembrane region" description="Helical" evidence="5">
    <location>
        <begin position="32"/>
        <end position="49"/>
    </location>
</feature>
<protein>
    <submittedName>
        <fullName evidence="7">Exopolysaccharide production protein ExoQ</fullName>
    </submittedName>
</protein>
<accession>A0A1R4HRI8</accession>
<dbReference type="PANTHER" id="PTHR37422">
    <property type="entry name" value="TEICHURONIC ACID BIOSYNTHESIS PROTEIN TUAE"/>
    <property type="match status" value="1"/>
</dbReference>
<proteinExistence type="predicted"/>
<dbReference type="InterPro" id="IPR051533">
    <property type="entry name" value="WaaL-like"/>
</dbReference>
<feature type="transmembrane region" description="Helical" evidence="5">
    <location>
        <begin position="200"/>
        <end position="220"/>
    </location>
</feature>
<evidence type="ECO:0000256" key="4">
    <source>
        <dbReference type="ARBA" id="ARBA00023136"/>
    </source>
</evidence>
<dbReference type="Pfam" id="PF04932">
    <property type="entry name" value="Wzy_C"/>
    <property type="match status" value="1"/>
</dbReference>
<evidence type="ECO:0000259" key="6">
    <source>
        <dbReference type="Pfam" id="PF04932"/>
    </source>
</evidence>
<comment type="subcellular location">
    <subcellularLocation>
        <location evidence="1">Membrane</location>
        <topology evidence="1">Multi-pass membrane protein</topology>
    </subcellularLocation>
</comment>
<evidence type="ECO:0000313" key="7">
    <source>
        <dbReference type="EMBL" id="SJN09823.1"/>
    </source>
</evidence>
<feature type="transmembrane region" description="Helical" evidence="5">
    <location>
        <begin position="56"/>
        <end position="76"/>
    </location>
</feature>
<gene>
    <name evidence="7" type="ORF">CZ787_02345</name>
</gene>
<dbReference type="OrthoDB" id="4391260at2"/>
<feature type="transmembrane region" description="Helical" evidence="5">
    <location>
        <begin position="328"/>
        <end position="347"/>
    </location>
</feature>
<feature type="transmembrane region" description="Helical" evidence="5">
    <location>
        <begin position="152"/>
        <end position="169"/>
    </location>
</feature>
<feature type="transmembrane region" description="Helical" evidence="5">
    <location>
        <begin position="111"/>
        <end position="132"/>
    </location>
</feature>
<keyword evidence="3 5" id="KW-1133">Transmembrane helix</keyword>
<dbReference type="GO" id="GO:0016020">
    <property type="term" value="C:membrane"/>
    <property type="evidence" value="ECO:0007669"/>
    <property type="project" value="UniProtKB-SubCell"/>
</dbReference>
<organism evidence="7 8">
    <name type="scientific">Halomonas citrativorans</name>
    <dbReference type="NCBI Taxonomy" id="2742612"/>
    <lineage>
        <taxon>Bacteria</taxon>
        <taxon>Pseudomonadati</taxon>
        <taxon>Pseudomonadota</taxon>
        <taxon>Gammaproteobacteria</taxon>
        <taxon>Oceanospirillales</taxon>
        <taxon>Halomonadaceae</taxon>
        <taxon>Halomonas</taxon>
    </lineage>
</organism>
<evidence type="ECO:0000256" key="2">
    <source>
        <dbReference type="ARBA" id="ARBA00022692"/>
    </source>
</evidence>
<evidence type="ECO:0000256" key="5">
    <source>
        <dbReference type="SAM" id="Phobius"/>
    </source>
</evidence>
<sequence length="427" mass="48085">MKKINVTLMFLGGWFFLSGGSIDDRILSFWQQYSLMLIILAYFGILIFARGIVLSPWVFLFPALFVYMLVTGFFVGDVGMEVIKVIAYSFVVVMAAFTANKLTLLAFLETLVVSLFLLLIANIAVSEFLPHIGLEVGKFEGDWKGIYDQKNALGRVGALLMVFSMLLMFYSKDRAVQLYSLFALVSAVIVTLNTGSRTGLATGVLVALITFAFGLIYYVLKSNYLYKKAFITILAAELLIASLLIAMNIEVIDLFSGDDGISIYGNFLSLTGRLTIWDFALTHTNGVHFWFGYGLDGFWTKENFYLFGPIQGMGDFFPEDAHNGYIDIVVQGGFLGVVLYGIIFYLIMKKFIKNDNLEFKEVIVCFAFLMLFLISNITESYTTKSTNIIGFLFVYISAFVFFNDSYGKKNHISPLDYIKKHLKWDGE</sequence>
<dbReference type="PANTHER" id="PTHR37422:SF13">
    <property type="entry name" value="LIPOPOLYSACCHARIDE BIOSYNTHESIS PROTEIN PA4999-RELATED"/>
    <property type="match status" value="1"/>
</dbReference>
<feature type="transmembrane region" description="Helical" evidence="5">
    <location>
        <begin position="82"/>
        <end position="99"/>
    </location>
</feature>
<dbReference type="InterPro" id="IPR007016">
    <property type="entry name" value="O-antigen_ligase-rel_domated"/>
</dbReference>
<feature type="domain" description="O-antigen ligase-related" evidence="6">
    <location>
        <begin position="182"/>
        <end position="340"/>
    </location>
</feature>
<feature type="transmembrane region" description="Helical" evidence="5">
    <location>
        <begin position="176"/>
        <end position="194"/>
    </location>
</feature>
<dbReference type="AlphaFoldDB" id="A0A1R4HRI8"/>
<dbReference type="RefSeq" id="WP_087105759.1">
    <property type="nucleotide sequence ID" value="NZ_FUKM01000007.1"/>
</dbReference>